<evidence type="ECO:0000256" key="2">
    <source>
        <dbReference type="SAM" id="Phobius"/>
    </source>
</evidence>
<dbReference type="Proteomes" id="UP000288388">
    <property type="component" value="Unassembled WGS sequence"/>
</dbReference>
<feature type="transmembrane region" description="Helical" evidence="2">
    <location>
        <begin position="124"/>
        <end position="147"/>
    </location>
</feature>
<evidence type="ECO:0000313" key="4">
    <source>
        <dbReference type="EMBL" id="MDT2513599.1"/>
    </source>
</evidence>
<dbReference type="SUPFAM" id="SSF47413">
    <property type="entry name" value="lambda repressor-like DNA-binding domains"/>
    <property type="match status" value="1"/>
</dbReference>
<dbReference type="RefSeq" id="WP_016181199.1">
    <property type="nucleotide sequence ID" value="NZ_CAAKOC010000200.1"/>
</dbReference>
<dbReference type="CDD" id="cd00093">
    <property type="entry name" value="HTH_XRE"/>
    <property type="match status" value="1"/>
</dbReference>
<dbReference type="PANTHER" id="PTHR46558">
    <property type="entry name" value="TRACRIPTIONAL REGULATORY PROTEIN-RELATED-RELATED"/>
    <property type="match status" value="1"/>
</dbReference>
<dbReference type="SMART" id="SM00530">
    <property type="entry name" value="HTH_XRE"/>
    <property type="match status" value="1"/>
</dbReference>
<evidence type="ECO:0000256" key="1">
    <source>
        <dbReference type="ARBA" id="ARBA00023125"/>
    </source>
</evidence>
<dbReference type="EMBL" id="JARPWY010000009">
    <property type="protein sequence ID" value="MDT2513599.1"/>
    <property type="molecule type" value="Genomic_DNA"/>
</dbReference>
<evidence type="ECO:0000259" key="3">
    <source>
        <dbReference type="PROSITE" id="PS50943"/>
    </source>
</evidence>
<dbReference type="EMBL" id="RYZS01000001">
    <property type="protein sequence ID" value="RVU96310.1"/>
    <property type="molecule type" value="Genomic_DNA"/>
</dbReference>
<comment type="caution">
    <text evidence="5">The sequence shown here is derived from an EMBL/GenBank/DDBJ whole genome shotgun (WGS) entry which is preliminary data.</text>
</comment>
<evidence type="ECO:0000313" key="5">
    <source>
        <dbReference type="EMBL" id="RVU96310.1"/>
    </source>
</evidence>
<keyword evidence="2" id="KW-1133">Transmembrane helix</keyword>
<feature type="domain" description="HTH cro/C1-type" evidence="3">
    <location>
        <begin position="7"/>
        <end position="61"/>
    </location>
</feature>
<dbReference type="PROSITE" id="PS50943">
    <property type="entry name" value="HTH_CROC1"/>
    <property type="match status" value="1"/>
</dbReference>
<proteinExistence type="predicted"/>
<dbReference type="Pfam" id="PF01381">
    <property type="entry name" value="HTH_3"/>
    <property type="match status" value="1"/>
</dbReference>
<evidence type="ECO:0000313" key="7">
    <source>
        <dbReference type="Proteomes" id="UP001264335"/>
    </source>
</evidence>
<protein>
    <submittedName>
        <fullName evidence="4">Helix-turn-helix transcriptional regulator</fullName>
    </submittedName>
    <submittedName>
        <fullName evidence="5">XRE family transcriptional regulator</fullName>
    </submittedName>
</protein>
<dbReference type="Proteomes" id="UP001264335">
    <property type="component" value="Unassembled WGS sequence"/>
</dbReference>
<feature type="transmembrane region" description="Helical" evidence="2">
    <location>
        <begin position="178"/>
        <end position="196"/>
    </location>
</feature>
<feature type="transmembrane region" description="Helical" evidence="2">
    <location>
        <begin position="85"/>
        <end position="104"/>
    </location>
</feature>
<keyword evidence="2" id="KW-0472">Membrane</keyword>
<evidence type="ECO:0000313" key="6">
    <source>
        <dbReference type="Proteomes" id="UP000288388"/>
    </source>
</evidence>
<dbReference type="GO" id="GO:0003677">
    <property type="term" value="F:DNA binding"/>
    <property type="evidence" value="ECO:0007669"/>
    <property type="project" value="UniProtKB-KW"/>
</dbReference>
<dbReference type="AlphaFoldDB" id="A0A437US23"/>
<dbReference type="InterPro" id="IPR001387">
    <property type="entry name" value="Cro/C1-type_HTH"/>
</dbReference>
<reference evidence="5 6" key="1">
    <citation type="submission" date="2018-12" db="EMBL/GenBank/DDBJ databases">
        <title>A novel vanA-carrying plasmid in a clinical isolate of Enterococcus avium.</title>
        <authorList>
            <person name="Bernasconi O.J."/>
            <person name="Luzzaro F."/>
            <person name="Endimiani A."/>
        </authorList>
    </citation>
    <scope>NUCLEOTIDE SEQUENCE [LARGE SCALE GENOMIC DNA]</scope>
    <source>
        <strain evidence="5 6">LC0559/18</strain>
    </source>
</reference>
<name>A0A437US23_ENTAV</name>
<sequence length="197" mass="22536">MDFNEKLKQLRQNKQWTQEELAERLFISRTAVSKWESGRGFPSIDSLKAISQVFDISIDELLSNSELLSIAENEQQQQRKNFQHLLLGISDCMVGLLIVLPIFGQAQGNHIAFVSLWQLSQETIIFKLIIFSFVILTMLFGIFELAFSRREQRIIGSVSLILSLFGVLLFIMTRHPYPATYVLMLLAVKGISLLNSR</sequence>
<keyword evidence="2" id="KW-0812">Transmembrane</keyword>
<dbReference type="Gene3D" id="1.10.260.40">
    <property type="entry name" value="lambda repressor-like DNA-binding domains"/>
    <property type="match status" value="1"/>
</dbReference>
<keyword evidence="1" id="KW-0238">DNA-binding</keyword>
<feature type="transmembrane region" description="Helical" evidence="2">
    <location>
        <begin position="154"/>
        <end position="172"/>
    </location>
</feature>
<gene>
    <name evidence="5" type="ORF">EK398_16470</name>
    <name evidence="4" type="ORF">P7D79_05035</name>
</gene>
<dbReference type="GeneID" id="66455850"/>
<accession>A0A437US23</accession>
<dbReference type="PANTHER" id="PTHR46558:SF4">
    <property type="entry name" value="DNA-BIDING PHAGE PROTEIN"/>
    <property type="match status" value="1"/>
</dbReference>
<organism evidence="5 6">
    <name type="scientific">Enterococcus avium</name>
    <name type="common">Streptococcus avium</name>
    <dbReference type="NCBI Taxonomy" id="33945"/>
    <lineage>
        <taxon>Bacteria</taxon>
        <taxon>Bacillati</taxon>
        <taxon>Bacillota</taxon>
        <taxon>Bacilli</taxon>
        <taxon>Lactobacillales</taxon>
        <taxon>Enterococcaceae</taxon>
        <taxon>Enterococcus</taxon>
    </lineage>
</organism>
<dbReference type="InterPro" id="IPR010982">
    <property type="entry name" value="Lambda_DNA-bd_dom_sf"/>
</dbReference>
<reference evidence="4 7" key="2">
    <citation type="submission" date="2023-03" db="EMBL/GenBank/DDBJ databases">
        <authorList>
            <person name="Shen W."/>
            <person name="Cai J."/>
        </authorList>
    </citation>
    <scope>NUCLEOTIDE SEQUENCE [LARGE SCALE GENOMIC DNA]</scope>
    <source>
        <strain evidence="4 7">Y2</strain>
    </source>
</reference>